<evidence type="ECO:0000313" key="5">
    <source>
        <dbReference type="EMBL" id="SBW12526.1"/>
    </source>
</evidence>
<dbReference type="Pfam" id="PF13307">
    <property type="entry name" value="Helicase_C_2"/>
    <property type="match status" value="1"/>
</dbReference>
<dbReference type="GO" id="GO:0005524">
    <property type="term" value="F:ATP binding"/>
    <property type="evidence" value="ECO:0007669"/>
    <property type="project" value="UniProtKB-KW"/>
</dbReference>
<proteinExistence type="predicted"/>
<accession>A0A212KLC2</accession>
<evidence type="ECO:0000256" key="2">
    <source>
        <dbReference type="ARBA" id="ARBA00022801"/>
    </source>
</evidence>
<name>A0A212KLC2_9PROT</name>
<dbReference type="InterPro" id="IPR027417">
    <property type="entry name" value="P-loop_NTPase"/>
</dbReference>
<dbReference type="InterPro" id="IPR006555">
    <property type="entry name" value="ATP-dep_Helicase_C"/>
</dbReference>
<sequence>MTARVLLPRAPVLAVTLSGCAWIDADGEISTPAPAAAKRLWAETPPLVCHRLWTAERLRGTVQEGFDLLELYAFVRPARFCVPTPAGLADALDLPPPGPEPEDQAILLQDAARVLLGELARLDERAARRALGVARPMAKSGWPWGAAVLAALGDDGAEAADARGLRVWDRLKEWEDAGTPPPPGSAPVGEAETRARLAELLGPAAEQRPSQADFAAGLAWGFAPREAADGPNAVLAEAGTGVGKTLGYIAPASLWAEKNGAPVWISTFTRNLQRQLDGELDRLYPDPAEKARHVVVRRGRENILCLLNLEDFLDRAVREPRGMTALGLVCRWAEATRDGAMIGGDFPGWLVHLLGRARTLDLTDKRGECVHAACAHYGRCFVEKSVRRARHARIVVANHALVMAQAALGGLDDAFVPTRYVFDEGHHVFDAADAAFSAHLTGREAQDLRRWFLGGEDSRRGGVKSRARGLQRRAEELVAGHAEAETALAALARAARALPADGWELRLGGRTPHGPVEAFLLGVQDHVLARVEDPDSPYSLEADPRPPLDGVLETLPALDRALEDILGPARGLAAILRRRLTEETDTLEANMRLRIEALARTLDQRALNQIAAWRAMLKDLAGATPKQYADWFGIERNDGRNLDLGFYRHWIDPTEPLAICLGEVAHGVAVTSATLRDAGDADDWDAAALTGGTRHFPRPAVRTAVPSPFDYASQTRVFIVHDVGRNAPDQLAAAMRELFVAAGGGGLGLFTAIQRLKSVQARIKAPLAEAGIELLAQHVDGLDTSTLIDLFRAEENACLLGTDAVRDGVDVPGRSLRLIAFDRVPWPRPGILYRARREAFGGSAYTDRLTRMKLRQAFGRLVRRADDRGVFVLLAPLPSRLLSAFPEGVAPERLGIAEAIARTRAFLADAP</sequence>
<dbReference type="EMBL" id="FLUO01000003">
    <property type="protein sequence ID" value="SBW12526.1"/>
    <property type="molecule type" value="Genomic_DNA"/>
</dbReference>
<evidence type="ECO:0000256" key="3">
    <source>
        <dbReference type="ARBA" id="ARBA00022840"/>
    </source>
</evidence>
<feature type="domain" description="Helicase ATP-binding" evidence="4">
    <location>
        <begin position="197"/>
        <end position="477"/>
    </location>
</feature>
<dbReference type="PROSITE" id="PS51193">
    <property type="entry name" value="HELICASE_ATP_BIND_2"/>
    <property type="match status" value="1"/>
</dbReference>
<dbReference type="PROSITE" id="PS51257">
    <property type="entry name" value="PROKAR_LIPOPROTEIN"/>
    <property type="match status" value="1"/>
</dbReference>
<evidence type="ECO:0000256" key="1">
    <source>
        <dbReference type="ARBA" id="ARBA00022741"/>
    </source>
</evidence>
<reference evidence="5" key="1">
    <citation type="submission" date="2016-04" db="EMBL/GenBank/DDBJ databases">
        <authorList>
            <person name="Evans L.H."/>
            <person name="Alamgir A."/>
            <person name="Owens N."/>
            <person name="Weber N.D."/>
            <person name="Virtaneva K."/>
            <person name="Barbian K."/>
            <person name="Babar A."/>
            <person name="Rosenke K."/>
        </authorList>
    </citation>
    <scope>NUCLEOTIDE SEQUENCE</scope>
    <source>
        <strain evidence="5">86</strain>
    </source>
</reference>
<dbReference type="InterPro" id="IPR014013">
    <property type="entry name" value="Helic_SF1/SF2_ATP-bd_DinG/Rad3"/>
</dbReference>
<protein>
    <submittedName>
        <fullName evidence="5">Rad3-related DNA helicase</fullName>
    </submittedName>
</protein>
<keyword evidence="2" id="KW-0378">Hydrolase</keyword>
<organism evidence="5">
    <name type="scientific">uncultured Alphaproteobacteria bacterium</name>
    <dbReference type="NCBI Taxonomy" id="91750"/>
    <lineage>
        <taxon>Bacteria</taxon>
        <taxon>Pseudomonadati</taxon>
        <taxon>Pseudomonadota</taxon>
        <taxon>Alphaproteobacteria</taxon>
        <taxon>environmental samples</taxon>
    </lineage>
</organism>
<evidence type="ECO:0000259" key="4">
    <source>
        <dbReference type="PROSITE" id="PS51193"/>
    </source>
</evidence>
<dbReference type="GO" id="GO:0016818">
    <property type="term" value="F:hydrolase activity, acting on acid anhydrides, in phosphorus-containing anhydrides"/>
    <property type="evidence" value="ECO:0007669"/>
    <property type="project" value="InterPro"/>
</dbReference>
<gene>
    <name evidence="5" type="ORF">KL86APRO_30075</name>
</gene>
<dbReference type="AlphaFoldDB" id="A0A212KLC2"/>
<keyword evidence="1" id="KW-0547">Nucleotide-binding</keyword>
<dbReference type="SUPFAM" id="SSF52540">
    <property type="entry name" value="P-loop containing nucleoside triphosphate hydrolases"/>
    <property type="match status" value="1"/>
</dbReference>
<dbReference type="GO" id="GO:0006139">
    <property type="term" value="P:nucleobase-containing compound metabolic process"/>
    <property type="evidence" value="ECO:0007669"/>
    <property type="project" value="InterPro"/>
</dbReference>
<keyword evidence="5" id="KW-0347">Helicase</keyword>
<dbReference type="SMART" id="SM00491">
    <property type="entry name" value="HELICc2"/>
    <property type="match status" value="1"/>
</dbReference>
<dbReference type="GO" id="GO:0004386">
    <property type="term" value="F:helicase activity"/>
    <property type="evidence" value="ECO:0007669"/>
    <property type="project" value="UniProtKB-KW"/>
</dbReference>
<dbReference type="Gene3D" id="3.40.50.300">
    <property type="entry name" value="P-loop containing nucleotide triphosphate hydrolases"/>
    <property type="match status" value="2"/>
</dbReference>
<dbReference type="GO" id="GO:0003676">
    <property type="term" value="F:nucleic acid binding"/>
    <property type="evidence" value="ECO:0007669"/>
    <property type="project" value="InterPro"/>
</dbReference>
<keyword evidence="3" id="KW-0067">ATP-binding</keyword>